<accession>A0A6G1KMZ2</accession>
<dbReference type="AlphaFoldDB" id="A0A6G1KMZ2"/>
<keyword evidence="1" id="KW-0472">Membrane</keyword>
<name>A0A6G1KMZ2_9PLEO</name>
<keyword evidence="1" id="KW-1133">Transmembrane helix</keyword>
<protein>
    <submittedName>
        <fullName evidence="2">Uncharacterized protein</fullName>
    </submittedName>
</protein>
<dbReference type="Proteomes" id="UP000799428">
    <property type="component" value="Unassembled WGS sequence"/>
</dbReference>
<keyword evidence="3" id="KW-1185">Reference proteome</keyword>
<evidence type="ECO:0000313" key="3">
    <source>
        <dbReference type="Proteomes" id="UP000799428"/>
    </source>
</evidence>
<proteinExistence type="predicted"/>
<keyword evidence="1" id="KW-0812">Transmembrane</keyword>
<sequence length="79" mass="9098">MISSQKKPEDLRYSLRFNVYVCLQVFAFGVSIAFAVSIHLAFSKNYNNPLTRPSSFVSRSDISRYRRKGTMSPEASSWR</sequence>
<gene>
    <name evidence="2" type="ORF">K504DRAFT_156598</name>
</gene>
<feature type="transmembrane region" description="Helical" evidence="1">
    <location>
        <begin position="21"/>
        <end position="42"/>
    </location>
</feature>
<evidence type="ECO:0000313" key="2">
    <source>
        <dbReference type="EMBL" id="KAF2714214.1"/>
    </source>
</evidence>
<organism evidence="2 3">
    <name type="scientific">Pleomassaria siparia CBS 279.74</name>
    <dbReference type="NCBI Taxonomy" id="1314801"/>
    <lineage>
        <taxon>Eukaryota</taxon>
        <taxon>Fungi</taxon>
        <taxon>Dikarya</taxon>
        <taxon>Ascomycota</taxon>
        <taxon>Pezizomycotina</taxon>
        <taxon>Dothideomycetes</taxon>
        <taxon>Pleosporomycetidae</taxon>
        <taxon>Pleosporales</taxon>
        <taxon>Pleomassariaceae</taxon>
        <taxon>Pleomassaria</taxon>
    </lineage>
</organism>
<reference evidence="2" key="1">
    <citation type="journal article" date="2020" name="Stud. Mycol.">
        <title>101 Dothideomycetes genomes: a test case for predicting lifestyles and emergence of pathogens.</title>
        <authorList>
            <person name="Haridas S."/>
            <person name="Albert R."/>
            <person name="Binder M."/>
            <person name="Bloem J."/>
            <person name="Labutti K."/>
            <person name="Salamov A."/>
            <person name="Andreopoulos B."/>
            <person name="Baker S."/>
            <person name="Barry K."/>
            <person name="Bills G."/>
            <person name="Bluhm B."/>
            <person name="Cannon C."/>
            <person name="Castanera R."/>
            <person name="Culley D."/>
            <person name="Daum C."/>
            <person name="Ezra D."/>
            <person name="Gonzalez J."/>
            <person name="Henrissat B."/>
            <person name="Kuo A."/>
            <person name="Liang C."/>
            <person name="Lipzen A."/>
            <person name="Lutzoni F."/>
            <person name="Magnuson J."/>
            <person name="Mondo S."/>
            <person name="Nolan M."/>
            <person name="Ohm R."/>
            <person name="Pangilinan J."/>
            <person name="Park H.-J."/>
            <person name="Ramirez L."/>
            <person name="Alfaro M."/>
            <person name="Sun H."/>
            <person name="Tritt A."/>
            <person name="Yoshinaga Y."/>
            <person name="Zwiers L.-H."/>
            <person name="Turgeon B."/>
            <person name="Goodwin S."/>
            <person name="Spatafora J."/>
            <person name="Crous P."/>
            <person name="Grigoriev I."/>
        </authorList>
    </citation>
    <scope>NUCLEOTIDE SEQUENCE</scope>
    <source>
        <strain evidence="2">CBS 279.74</strain>
    </source>
</reference>
<dbReference type="EMBL" id="MU005765">
    <property type="protein sequence ID" value="KAF2714214.1"/>
    <property type="molecule type" value="Genomic_DNA"/>
</dbReference>
<evidence type="ECO:0000256" key="1">
    <source>
        <dbReference type="SAM" id="Phobius"/>
    </source>
</evidence>